<dbReference type="InterPro" id="IPR018187">
    <property type="entry name" value="Asp/Glu_racemase_AS_1"/>
</dbReference>
<gene>
    <name evidence="7" type="primary">murI</name>
    <name evidence="8" type="ORF">UT51_C0001G0105</name>
</gene>
<dbReference type="InterPro" id="IPR015942">
    <property type="entry name" value="Asp/Glu/hydantoin_racemase"/>
</dbReference>
<evidence type="ECO:0000313" key="9">
    <source>
        <dbReference type="Proteomes" id="UP000034656"/>
    </source>
</evidence>
<sequence>MATTKKNKNYRPIGVFDSGVGGLSVLLELKRVLPHENFVFLADQMYVPYGEKSKSVLVKRVYKIADYFQKYHNIKMMVVACNTATVYTIGELRAKCSFPIVATVPAIKPAAQKTKSGTIAVISTPVTAKSQALKDLIKNNCKNINVLNVGCSHLENLVEQGILNGDYVNNLLLKYLEGIKDSDADCLVLGCTHYPFLKKSIGKILGSRIQIVDSGEAVAKQTRSLLLTNKMKKNPRSRGANLYFTTGDSAQFSKVASKLLKKKVKAKKVKI</sequence>
<dbReference type="Proteomes" id="UP000034656">
    <property type="component" value="Unassembled WGS sequence"/>
</dbReference>
<dbReference type="InterPro" id="IPR004391">
    <property type="entry name" value="Glu_race"/>
</dbReference>
<comment type="function">
    <text evidence="7">Provides the (R)-glutamate required for cell wall biosynthesis.</text>
</comment>
<protein>
    <recommendedName>
        <fullName evidence="2 7">Glutamate racemase</fullName>
        <ecNumber evidence="2 7">5.1.1.3</ecNumber>
    </recommendedName>
</protein>
<feature type="active site" description="Proton donor/acceptor" evidence="7">
    <location>
        <position position="191"/>
    </location>
</feature>
<evidence type="ECO:0000256" key="1">
    <source>
        <dbReference type="ARBA" id="ARBA00001602"/>
    </source>
</evidence>
<evidence type="ECO:0000256" key="4">
    <source>
        <dbReference type="ARBA" id="ARBA00022984"/>
    </source>
</evidence>
<dbReference type="GO" id="GO:0008881">
    <property type="term" value="F:glutamate racemase activity"/>
    <property type="evidence" value="ECO:0007669"/>
    <property type="project" value="UniProtKB-UniRule"/>
</dbReference>
<comment type="pathway">
    <text evidence="7">Cell wall biogenesis; peptidoglycan biosynthesis.</text>
</comment>
<evidence type="ECO:0000256" key="7">
    <source>
        <dbReference type="HAMAP-Rule" id="MF_00258"/>
    </source>
</evidence>
<dbReference type="PROSITE" id="PS00923">
    <property type="entry name" value="ASP_GLU_RACEMASE_1"/>
    <property type="match status" value="1"/>
</dbReference>
<dbReference type="EMBL" id="LBXB01000001">
    <property type="protein sequence ID" value="KKR20967.1"/>
    <property type="molecule type" value="Genomic_DNA"/>
</dbReference>
<dbReference type="UniPathway" id="UPA00219"/>
<evidence type="ECO:0000256" key="2">
    <source>
        <dbReference type="ARBA" id="ARBA00013090"/>
    </source>
</evidence>
<dbReference type="AlphaFoldDB" id="A0A837HS97"/>
<dbReference type="GO" id="GO:0071555">
    <property type="term" value="P:cell wall organization"/>
    <property type="evidence" value="ECO:0007669"/>
    <property type="project" value="UniProtKB-KW"/>
</dbReference>
<keyword evidence="4 7" id="KW-0573">Peptidoglycan synthesis</keyword>
<dbReference type="Gene3D" id="3.40.50.1860">
    <property type="match status" value="2"/>
</dbReference>
<dbReference type="EC" id="5.1.1.3" evidence="2 7"/>
<dbReference type="HAMAP" id="MF_00258">
    <property type="entry name" value="Glu_racemase"/>
    <property type="match status" value="1"/>
</dbReference>
<dbReference type="PANTHER" id="PTHR21198:SF3">
    <property type="entry name" value="GLUTAMATE RACEMASE"/>
    <property type="match status" value="1"/>
</dbReference>
<comment type="similarity">
    <text evidence="7">Belongs to the aspartate/glutamate racemases family.</text>
</comment>
<feature type="binding site" evidence="7">
    <location>
        <begin position="82"/>
        <end position="83"/>
    </location>
    <ligand>
        <name>substrate</name>
    </ligand>
</feature>
<keyword evidence="3 7" id="KW-0133">Cell shape</keyword>
<evidence type="ECO:0000313" key="8">
    <source>
        <dbReference type="EMBL" id="KKR20967.1"/>
    </source>
</evidence>
<proteinExistence type="inferred from homology"/>
<dbReference type="PANTHER" id="PTHR21198">
    <property type="entry name" value="GLUTAMATE RACEMASE"/>
    <property type="match status" value="1"/>
</dbReference>
<comment type="caution">
    <text evidence="8">The sequence shown here is derived from an EMBL/GenBank/DDBJ whole genome shotgun (WGS) entry which is preliminary data.</text>
</comment>
<dbReference type="FunFam" id="3.40.50.1860:FF:000001">
    <property type="entry name" value="Glutamate racemase"/>
    <property type="match status" value="1"/>
</dbReference>
<keyword evidence="6 7" id="KW-0961">Cell wall biogenesis/degradation</keyword>
<accession>A0A837HS97</accession>
<evidence type="ECO:0000256" key="3">
    <source>
        <dbReference type="ARBA" id="ARBA00022960"/>
    </source>
</evidence>
<name>A0A837HS97_9BACT</name>
<feature type="active site" description="Proton donor/acceptor" evidence="7">
    <location>
        <position position="81"/>
    </location>
</feature>
<evidence type="ECO:0000256" key="5">
    <source>
        <dbReference type="ARBA" id="ARBA00023235"/>
    </source>
</evidence>
<dbReference type="GO" id="GO:0008360">
    <property type="term" value="P:regulation of cell shape"/>
    <property type="evidence" value="ECO:0007669"/>
    <property type="project" value="UniProtKB-KW"/>
</dbReference>
<dbReference type="Pfam" id="PF01177">
    <property type="entry name" value="Asp_Glu_race"/>
    <property type="match status" value="1"/>
</dbReference>
<organism evidence="8 9">
    <name type="scientific">Candidatus Nomurabacteria bacterium GW2011_GWC2_39_41</name>
    <dbReference type="NCBI Taxonomy" id="1618754"/>
    <lineage>
        <taxon>Bacteria</taxon>
        <taxon>Candidatus Nomuraibacteriota</taxon>
    </lineage>
</organism>
<feature type="binding site" evidence="7">
    <location>
        <begin position="17"/>
        <end position="18"/>
    </location>
    <ligand>
        <name>substrate</name>
    </ligand>
</feature>
<keyword evidence="5 7" id="KW-0413">Isomerase</keyword>
<dbReference type="InterPro" id="IPR001920">
    <property type="entry name" value="Asp/Glu_race"/>
</dbReference>
<dbReference type="SUPFAM" id="SSF53681">
    <property type="entry name" value="Aspartate/glutamate racemase"/>
    <property type="match status" value="2"/>
</dbReference>
<feature type="binding site" evidence="7">
    <location>
        <begin position="49"/>
        <end position="50"/>
    </location>
    <ligand>
        <name>substrate</name>
    </ligand>
</feature>
<dbReference type="InterPro" id="IPR033134">
    <property type="entry name" value="Asp/Glu_racemase_AS_2"/>
</dbReference>
<dbReference type="NCBIfam" id="TIGR00067">
    <property type="entry name" value="glut_race"/>
    <property type="match status" value="1"/>
</dbReference>
<comment type="catalytic activity">
    <reaction evidence="1 7">
        <text>L-glutamate = D-glutamate</text>
        <dbReference type="Rhea" id="RHEA:12813"/>
        <dbReference type="ChEBI" id="CHEBI:29985"/>
        <dbReference type="ChEBI" id="CHEBI:29986"/>
        <dbReference type="EC" id="5.1.1.3"/>
    </reaction>
</comment>
<dbReference type="GO" id="GO:0009252">
    <property type="term" value="P:peptidoglycan biosynthetic process"/>
    <property type="evidence" value="ECO:0007669"/>
    <property type="project" value="UniProtKB-UniRule"/>
</dbReference>
<reference evidence="8 9" key="1">
    <citation type="journal article" date="2015" name="Nature">
        <title>rRNA introns, odd ribosomes, and small enigmatic genomes across a large radiation of phyla.</title>
        <authorList>
            <person name="Brown C.T."/>
            <person name="Hug L.A."/>
            <person name="Thomas B.C."/>
            <person name="Sharon I."/>
            <person name="Castelle C.J."/>
            <person name="Singh A."/>
            <person name="Wilkins M.J."/>
            <person name="Williams K.H."/>
            <person name="Banfield J.F."/>
        </authorList>
    </citation>
    <scope>NUCLEOTIDE SEQUENCE [LARGE SCALE GENOMIC DNA]</scope>
</reference>
<feature type="binding site" evidence="7">
    <location>
        <begin position="192"/>
        <end position="193"/>
    </location>
    <ligand>
        <name>substrate</name>
    </ligand>
</feature>
<evidence type="ECO:0000256" key="6">
    <source>
        <dbReference type="ARBA" id="ARBA00023316"/>
    </source>
</evidence>
<dbReference type="PROSITE" id="PS00924">
    <property type="entry name" value="ASP_GLU_RACEMASE_2"/>
    <property type="match status" value="1"/>
</dbReference>